<evidence type="ECO:0008006" key="5">
    <source>
        <dbReference type="Google" id="ProtNLM"/>
    </source>
</evidence>
<protein>
    <recommendedName>
        <fullName evidence="5">t-SNARE coiled-coil homology domain-containing protein</fullName>
    </recommendedName>
</protein>
<feature type="compositionally biased region" description="Basic and acidic residues" evidence="1">
    <location>
        <begin position="1"/>
        <end position="12"/>
    </location>
</feature>
<evidence type="ECO:0000313" key="2">
    <source>
        <dbReference type="EMBL" id="KAJ1199827.1"/>
    </source>
</evidence>
<organism evidence="2 4">
    <name type="scientific">Pleurodeles waltl</name>
    <name type="common">Iberian ribbed newt</name>
    <dbReference type="NCBI Taxonomy" id="8319"/>
    <lineage>
        <taxon>Eukaryota</taxon>
        <taxon>Metazoa</taxon>
        <taxon>Chordata</taxon>
        <taxon>Craniata</taxon>
        <taxon>Vertebrata</taxon>
        <taxon>Euteleostomi</taxon>
        <taxon>Amphibia</taxon>
        <taxon>Batrachia</taxon>
        <taxon>Caudata</taxon>
        <taxon>Salamandroidea</taxon>
        <taxon>Salamandridae</taxon>
        <taxon>Pleurodelinae</taxon>
        <taxon>Pleurodeles</taxon>
    </lineage>
</organism>
<reference evidence="2" key="1">
    <citation type="journal article" date="2022" name="bioRxiv">
        <title>Sequencing and chromosome-scale assembly of the giantPleurodeles waltlgenome.</title>
        <authorList>
            <person name="Brown T."/>
            <person name="Elewa A."/>
            <person name="Iarovenko S."/>
            <person name="Subramanian E."/>
            <person name="Araus A.J."/>
            <person name="Petzold A."/>
            <person name="Susuki M."/>
            <person name="Suzuki K.-i.T."/>
            <person name="Hayashi T."/>
            <person name="Toyoda A."/>
            <person name="Oliveira C."/>
            <person name="Osipova E."/>
            <person name="Leigh N.D."/>
            <person name="Simon A."/>
            <person name="Yun M.H."/>
        </authorList>
    </citation>
    <scope>NUCLEOTIDE SEQUENCE</scope>
    <source>
        <strain evidence="2">20211129_DDA</strain>
        <tissue evidence="2">Liver</tissue>
    </source>
</reference>
<gene>
    <name evidence="2" type="ORF">NDU88_003659</name>
    <name evidence="3" type="ORF">NDU88_003660</name>
</gene>
<evidence type="ECO:0000256" key="1">
    <source>
        <dbReference type="SAM" id="MobiDB-lite"/>
    </source>
</evidence>
<evidence type="ECO:0000313" key="4">
    <source>
        <dbReference type="Proteomes" id="UP001066276"/>
    </source>
</evidence>
<feature type="region of interest" description="Disordered" evidence="1">
    <location>
        <begin position="1"/>
        <end position="43"/>
    </location>
</feature>
<dbReference type="AlphaFoldDB" id="A0AAV7VGF0"/>
<dbReference type="EMBL" id="JANPWB010000003">
    <property type="protein sequence ID" value="KAJ1199828.1"/>
    <property type="molecule type" value="Genomic_DNA"/>
</dbReference>
<dbReference type="Proteomes" id="UP001066276">
    <property type="component" value="Chromosome 2_1"/>
</dbReference>
<sequence length="116" mass="12950">MGKTDKNQIRLKFDRRKSSGPASDGVEPGLAGGSGMSSGEEQDLRQIMVAMQHSLTQIDGKIDSLFYRMDRMTERLDKHVEWLNQSERRVSEVEDGQAALATSHARLSKELSSLQT</sequence>
<keyword evidence="4" id="KW-1185">Reference proteome</keyword>
<accession>A0AAV7VGF0</accession>
<dbReference type="EMBL" id="JANPWB010000003">
    <property type="protein sequence ID" value="KAJ1199827.1"/>
    <property type="molecule type" value="Genomic_DNA"/>
</dbReference>
<proteinExistence type="predicted"/>
<comment type="caution">
    <text evidence="2">The sequence shown here is derived from an EMBL/GenBank/DDBJ whole genome shotgun (WGS) entry which is preliminary data.</text>
</comment>
<name>A0AAV7VGF0_PLEWA</name>
<evidence type="ECO:0000313" key="3">
    <source>
        <dbReference type="EMBL" id="KAJ1199828.1"/>
    </source>
</evidence>